<evidence type="ECO:0000256" key="7">
    <source>
        <dbReference type="ARBA" id="ARBA00023242"/>
    </source>
</evidence>
<reference evidence="11" key="1">
    <citation type="submission" date="2007-04" db="EMBL/GenBank/DDBJ databases">
        <title>Annotation of Pediculus humanus corporis strain USDA.</title>
        <authorList>
            <person name="Kirkness E."/>
            <person name="Hannick L."/>
            <person name="Hass B."/>
            <person name="Bruggner R."/>
            <person name="Lawson D."/>
            <person name="Bidwell S."/>
            <person name="Joardar V."/>
            <person name="Caler E."/>
            <person name="Walenz B."/>
            <person name="Inman J."/>
            <person name="Schobel S."/>
            <person name="Galinsky K."/>
            <person name="Amedeo P."/>
            <person name="Strausberg R."/>
        </authorList>
    </citation>
    <scope>NUCLEOTIDE SEQUENCE</scope>
    <source>
        <strain evidence="11">USDA</strain>
    </source>
</reference>
<keyword evidence="7" id="KW-0539">Nucleus</keyword>
<dbReference type="InterPro" id="IPR013087">
    <property type="entry name" value="Znf_C2H2_type"/>
</dbReference>
<dbReference type="PANTHER" id="PTHR24381:SF390">
    <property type="entry name" value="ZINC FINGER PROTEIN 37 HOMOLOG"/>
    <property type="match status" value="1"/>
</dbReference>
<evidence type="ECO:0000256" key="8">
    <source>
        <dbReference type="PROSITE-ProRule" id="PRU00042"/>
    </source>
</evidence>
<feature type="domain" description="C2H2-type" evidence="10">
    <location>
        <begin position="307"/>
        <end position="334"/>
    </location>
</feature>
<evidence type="ECO:0000256" key="2">
    <source>
        <dbReference type="ARBA" id="ARBA00022723"/>
    </source>
</evidence>
<evidence type="ECO:0000256" key="3">
    <source>
        <dbReference type="ARBA" id="ARBA00022737"/>
    </source>
</evidence>
<evidence type="ECO:0000256" key="1">
    <source>
        <dbReference type="ARBA" id="ARBA00004123"/>
    </source>
</evidence>
<dbReference type="OrthoDB" id="6601382at2759"/>
<feature type="domain" description="C2H2-type" evidence="10">
    <location>
        <begin position="116"/>
        <end position="143"/>
    </location>
</feature>
<dbReference type="eggNOG" id="KOG1721">
    <property type="taxonomic scope" value="Eukaryota"/>
</dbReference>
<dbReference type="EMBL" id="AAZO01007128">
    <property type="status" value="NOT_ANNOTATED_CDS"/>
    <property type="molecule type" value="Genomic_DNA"/>
</dbReference>
<dbReference type="GO" id="GO:0000977">
    <property type="term" value="F:RNA polymerase II transcription regulatory region sequence-specific DNA binding"/>
    <property type="evidence" value="ECO:0007669"/>
    <property type="project" value="TreeGrafter"/>
</dbReference>
<dbReference type="GO" id="GO:0008270">
    <property type="term" value="F:zinc ion binding"/>
    <property type="evidence" value="ECO:0007669"/>
    <property type="project" value="UniProtKB-KW"/>
</dbReference>
<evidence type="ECO:0000313" key="11">
    <source>
        <dbReference type="EMBL" id="EEB19717.1"/>
    </source>
</evidence>
<organism>
    <name type="scientific">Pediculus humanus subsp. corporis</name>
    <name type="common">Body louse</name>
    <dbReference type="NCBI Taxonomy" id="121224"/>
    <lineage>
        <taxon>Eukaryota</taxon>
        <taxon>Metazoa</taxon>
        <taxon>Ecdysozoa</taxon>
        <taxon>Arthropoda</taxon>
        <taxon>Hexapoda</taxon>
        <taxon>Insecta</taxon>
        <taxon>Pterygota</taxon>
        <taxon>Neoptera</taxon>
        <taxon>Paraneoptera</taxon>
        <taxon>Psocodea</taxon>
        <taxon>Troctomorpha</taxon>
        <taxon>Phthiraptera</taxon>
        <taxon>Anoplura</taxon>
        <taxon>Pediculidae</taxon>
        <taxon>Pediculus</taxon>
    </lineage>
</organism>
<keyword evidence="5" id="KW-0862">Zinc</keyword>
<dbReference type="Pfam" id="PF00096">
    <property type="entry name" value="zf-C2H2"/>
    <property type="match status" value="3"/>
</dbReference>
<keyword evidence="6" id="KW-0238">DNA-binding</keyword>
<reference evidence="12" key="3">
    <citation type="submission" date="2021-02" db="UniProtKB">
        <authorList>
            <consortium name="EnsemblMetazoa"/>
        </authorList>
    </citation>
    <scope>IDENTIFICATION</scope>
    <source>
        <strain evidence="12">USDA</strain>
    </source>
</reference>
<dbReference type="PANTHER" id="PTHR24381">
    <property type="entry name" value="ZINC FINGER PROTEIN"/>
    <property type="match status" value="1"/>
</dbReference>
<evidence type="ECO:0000256" key="9">
    <source>
        <dbReference type="SAM" id="Coils"/>
    </source>
</evidence>
<dbReference type="Proteomes" id="UP000009046">
    <property type="component" value="Unassembled WGS sequence"/>
</dbReference>
<dbReference type="GO" id="GO:0000981">
    <property type="term" value="F:DNA-binding transcription factor activity, RNA polymerase II-specific"/>
    <property type="evidence" value="ECO:0007669"/>
    <property type="project" value="TreeGrafter"/>
</dbReference>
<dbReference type="RefSeq" id="XP_002432455.1">
    <property type="nucleotide sequence ID" value="XM_002432410.1"/>
</dbReference>
<accession>E0W261</accession>
<evidence type="ECO:0000313" key="12">
    <source>
        <dbReference type="EnsemblMetazoa" id="PHUM584730-PA"/>
    </source>
</evidence>
<dbReference type="OMA" id="ENEIECH"/>
<feature type="coiled-coil region" evidence="9">
    <location>
        <begin position="36"/>
        <end position="73"/>
    </location>
</feature>
<dbReference type="VEuPathDB" id="VectorBase:PHUM584730"/>
<dbReference type="Gene3D" id="3.30.160.60">
    <property type="entry name" value="Classic Zinc Finger"/>
    <property type="match status" value="3"/>
</dbReference>
<keyword evidence="4 8" id="KW-0863">Zinc-finger</keyword>
<dbReference type="SUPFAM" id="SSF57667">
    <property type="entry name" value="beta-beta-alpha zinc fingers"/>
    <property type="match status" value="3"/>
</dbReference>
<dbReference type="InterPro" id="IPR036236">
    <property type="entry name" value="Znf_C2H2_sf"/>
</dbReference>
<dbReference type="EnsemblMetazoa" id="PHUM584730-RA">
    <property type="protein sequence ID" value="PHUM584730-PA"/>
    <property type="gene ID" value="PHUM584730"/>
</dbReference>
<dbReference type="Pfam" id="PF13912">
    <property type="entry name" value="zf-C2H2_6"/>
    <property type="match status" value="1"/>
</dbReference>
<dbReference type="HOGENOM" id="CLU_770103_0_0_1"/>
<dbReference type="GO" id="GO:0005634">
    <property type="term" value="C:nucleus"/>
    <property type="evidence" value="ECO:0007669"/>
    <property type="project" value="UniProtKB-SubCell"/>
</dbReference>
<keyword evidence="2" id="KW-0479">Metal-binding</keyword>
<feature type="domain" description="C2H2-type" evidence="10">
    <location>
        <begin position="206"/>
        <end position="228"/>
    </location>
</feature>
<evidence type="ECO:0000259" key="10">
    <source>
        <dbReference type="PROSITE" id="PS50157"/>
    </source>
</evidence>
<dbReference type="AlphaFoldDB" id="E0W261"/>
<sequence>MEEEYLEEEIRSEGETEIEGTSEFIVIDENIGEPEYLEEGDEIQVAEDEQEQEQEQQHDAAVEEETIAEVEEEEIELPDVLTVGQETFTYSPEVKYIYAEAVNENNEIIIGEVPKFSCKFCDASFKRLDSLYKHHSVHKGKTVCPVCNAVFSRVAHRTRHMRLKHPDVEVIMTRKRSHVKDGKDVKLETTVQTSDAFNILTSIPGHVCSECGVSYKSYSSLYSHMQLHRDMTVCYLCRKVFNRIYDLRRHQRNVHKMNNAGILNRILSNNKQPTAKHDQMNDRLRVLPLFFEPKVTLTIPKSKKKLLKCIKCSREFNHRESLEAHSRVHENEIECHICGGIFSSDYAVICHLQFAHKDKE</sequence>
<evidence type="ECO:0000256" key="5">
    <source>
        <dbReference type="ARBA" id="ARBA00022833"/>
    </source>
</evidence>
<dbReference type="PROSITE" id="PS00028">
    <property type="entry name" value="ZINC_FINGER_C2H2_1"/>
    <property type="match status" value="5"/>
</dbReference>
<comment type="subcellular location">
    <subcellularLocation>
        <location evidence="1">Nucleus</location>
    </subcellularLocation>
</comment>
<dbReference type="SMART" id="SM00355">
    <property type="entry name" value="ZnF_C2H2"/>
    <property type="match status" value="6"/>
</dbReference>
<feature type="domain" description="C2H2-type" evidence="10">
    <location>
        <begin position="333"/>
        <end position="360"/>
    </location>
</feature>
<dbReference type="EMBL" id="DS235874">
    <property type="protein sequence ID" value="EEB19717.1"/>
    <property type="molecule type" value="Genomic_DNA"/>
</dbReference>
<proteinExistence type="predicted"/>
<name>E0W261_PEDHC</name>
<dbReference type="FunCoup" id="E0W261">
    <property type="interactions" value="297"/>
</dbReference>
<dbReference type="KEGG" id="phu:Phum_PHUM584730"/>
<reference evidence="11" key="2">
    <citation type="submission" date="2007-04" db="EMBL/GenBank/DDBJ databases">
        <title>The genome of the human body louse.</title>
        <authorList>
            <consortium name="The Human Body Louse Genome Consortium"/>
            <person name="Kirkness E."/>
            <person name="Walenz B."/>
            <person name="Hass B."/>
            <person name="Bruggner R."/>
            <person name="Strausberg R."/>
        </authorList>
    </citation>
    <scope>NUCLEOTIDE SEQUENCE</scope>
    <source>
        <strain evidence="11">USDA</strain>
    </source>
</reference>
<keyword evidence="9" id="KW-0175">Coiled coil</keyword>
<dbReference type="CTD" id="8232547"/>
<feature type="domain" description="C2H2-type" evidence="10">
    <location>
        <begin position="232"/>
        <end position="260"/>
    </location>
</feature>
<dbReference type="PROSITE" id="PS50157">
    <property type="entry name" value="ZINC_FINGER_C2H2_2"/>
    <property type="match status" value="5"/>
</dbReference>
<evidence type="ECO:0000256" key="4">
    <source>
        <dbReference type="ARBA" id="ARBA00022771"/>
    </source>
</evidence>
<evidence type="ECO:0000313" key="13">
    <source>
        <dbReference type="Proteomes" id="UP000009046"/>
    </source>
</evidence>
<keyword evidence="13" id="KW-1185">Reference proteome</keyword>
<protein>
    <submittedName>
        <fullName evidence="11 12">Serendipity locus protein delta, putative</fullName>
    </submittedName>
</protein>
<dbReference type="InParanoid" id="E0W261"/>
<dbReference type="GeneID" id="8232547"/>
<keyword evidence="3" id="KW-0677">Repeat</keyword>
<evidence type="ECO:0000256" key="6">
    <source>
        <dbReference type="ARBA" id="ARBA00023125"/>
    </source>
</evidence>
<gene>
    <name evidence="12" type="primary">8232547</name>
    <name evidence="11" type="ORF">Phum_PHUM584730</name>
</gene>